<organism evidence="1 2">
    <name type="scientific">Conchiformibius steedae</name>
    <dbReference type="NCBI Taxonomy" id="153493"/>
    <lineage>
        <taxon>Bacteria</taxon>
        <taxon>Pseudomonadati</taxon>
        <taxon>Pseudomonadota</taxon>
        <taxon>Betaproteobacteria</taxon>
        <taxon>Neisseriales</taxon>
        <taxon>Neisseriaceae</taxon>
        <taxon>Conchiformibius</taxon>
    </lineage>
</organism>
<dbReference type="RefSeq" id="WP_124793941.1">
    <property type="nucleotide sequence ID" value="NZ_RQYC01000002.1"/>
</dbReference>
<gene>
    <name evidence="1" type="ORF">EII21_01640</name>
</gene>
<dbReference type="InterPro" id="IPR027417">
    <property type="entry name" value="P-loop_NTPase"/>
</dbReference>
<dbReference type="Proteomes" id="UP000269923">
    <property type="component" value="Unassembled WGS sequence"/>
</dbReference>
<keyword evidence="2" id="KW-1185">Reference proteome</keyword>
<dbReference type="OrthoDB" id="9803432at2"/>
<proteinExistence type="predicted"/>
<dbReference type="Gene3D" id="3.40.50.300">
    <property type="entry name" value="P-loop containing nucleotide triphosphate hydrolases"/>
    <property type="match status" value="1"/>
</dbReference>
<dbReference type="SUPFAM" id="SSF52540">
    <property type="entry name" value="P-loop containing nucleoside triphosphate hydrolases"/>
    <property type="match status" value="1"/>
</dbReference>
<dbReference type="EMBL" id="RQYC01000002">
    <property type="protein sequence ID" value="RRD91124.1"/>
    <property type="molecule type" value="Genomic_DNA"/>
</dbReference>
<protein>
    <submittedName>
        <fullName evidence="1">Uncharacterized protein</fullName>
    </submittedName>
</protein>
<evidence type="ECO:0000313" key="2">
    <source>
        <dbReference type="Proteomes" id="UP000269923"/>
    </source>
</evidence>
<reference evidence="1 2" key="1">
    <citation type="submission" date="2018-11" db="EMBL/GenBank/DDBJ databases">
        <title>Genomes From Bacteria Associated with the Canine Oral Cavity: a Test Case for Automated Genome-Based Taxonomic Assignment.</title>
        <authorList>
            <person name="Coil D.A."/>
            <person name="Jospin G."/>
            <person name="Darling A.E."/>
            <person name="Wallis C."/>
            <person name="Davis I.J."/>
            <person name="Harris S."/>
            <person name="Eisen J.A."/>
            <person name="Holcombe L.J."/>
            <person name="O'Flynn C."/>
        </authorList>
    </citation>
    <scope>NUCLEOTIDE SEQUENCE [LARGE SCALE GENOMIC DNA]</scope>
    <source>
        <strain evidence="1 2">COT-280</strain>
    </source>
</reference>
<accession>A0A3P2A6V7</accession>
<comment type="caution">
    <text evidence="1">The sequence shown here is derived from an EMBL/GenBank/DDBJ whole genome shotgun (WGS) entry which is preliminary data.</text>
</comment>
<sequence>MSPSFQAVLNFLSSDTQHTFALTGMTQTGKTDLLRQIAEHLSRNGQSYVILSPNMRLAKMNTIDTKSIYQHLYTSLDTLPIQNLEPDTFQLEAPNEKISTKTFSLRANQDGENCVYLLDNAHLLSNTSFTTPDGKKFGSGKLLDDLFKFIDFENSKRKAIFFGDPYQIQRSDILIQCQNSYALPLPAPNSPDLSGKLKMVTHLAHALHQHHFAYLPFIPDSQLSIQADNTAAAQEILSYYQNDNPVWFLTETHGQTMRFNQWLRSKLHLAHSLDAGDWLEIYVWHEENKTVFSGSLERVLSVQASKPNYQKLKGREKPIKFHTQTTTLSGNAQQDVLLEFLISEKPELDAEMATAVNVWQKNQSKKEEKEEIVSFAYARYGYSATVHHAQGMKRKICYINCAHSAGKHSEGYFRWLYSALTVATEKTVLLNFTPTTPFDQIVWKVQEHGVQSANQIVFGAGWILPEMLNNNEFDFSSCLQMHFNQIANSCQCHFIHQSSHPYLEKYCIETEQGKFDLQVFYKGNYRISRWQHNASENQYDVLIKLAIECTAQSPYTPIQKMLLNHLRQALPDWKLVSVIPENEYRLNITLLRQWQERVQFKMNFGEQGIVSSIHILAMTDISLAAMLKEKLV</sequence>
<dbReference type="AlphaFoldDB" id="A0A3P2A6V7"/>
<name>A0A3P2A6V7_9NEIS</name>
<evidence type="ECO:0000313" key="1">
    <source>
        <dbReference type="EMBL" id="RRD91124.1"/>
    </source>
</evidence>